<keyword evidence="1" id="KW-0175">Coiled coil</keyword>
<evidence type="ECO:0000313" key="2">
    <source>
        <dbReference type="EMBL" id="BBO90368.1"/>
    </source>
</evidence>
<feature type="coiled-coil region" evidence="1">
    <location>
        <begin position="21"/>
        <end position="55"/>
    </location>
</feature>
<keyword evidence="3" id="KW-1185">Reference proteome</keyword>
<dbReference type="EMBL" id="AP021879">
    <property type="protein sequence ID" value="BBO90368.1"/>
    <property type="molecule type" value="Genomic_DNA"/>
</dbReference>
<organism evidence="2 3">
    <name type="scientific">Desulfosarcina ovata subsp. ovata</name>
    <dbReference type="NCBI Taxonomy" id="2752305"/>
    <lineage>
        <taxon>Bacteria</taxon>
        <taxon>Pseudomonadati</taxon>
        <taxon>Thermodesulfobacteriota</taxon>
        <taxon>Desulfobacteria</taxon>
        <taxon>Desulfobacterales</taxon>
        <taxon>Desulfosarcinaceae</taxon>
        <taxon>Desulfosarcina</taxon>
    </lineage>
</organism>
<sequence length="63" mass="7321">MGVSEKVMDALRAGILLNERVSTLIDRVERMDRDLRRVNERLVRLETMLEIATLRQGLTPKIE</sequence>
<dbReference type="RefSeq" id="WP_155311437.1">
    <property type="nucleotide sequence ID" value="NZ_AP021879.1"/>
</dbReference>
<proteinExistence type="predicted"/>
<dbReference type="AlphaFoldDB" id="A0A5K8AD00"/>
<name>A0A5K8AD00_9BACT</name>
<accession>A0A5K8AD00</accession>
<dbReference type="Proteomes" id="UP000422108">
    <property type="component" value="Chromosome"/>
</dbReference>
<gene>
    <name evidence="2" type="ORF">DSCOOX_35480</name>
</gene>
<protein>
    <submittedName>
        <fullName evidence="2">Uncharacterized protein</fullName>
    </submittedName>
</protein>
<evidence type="ECO:0000256" key="1">
    <source>
        <dbReference type="SAM" id="Coils"/>
    </source>
</evidence>
<evidence type="ECO:0000313" key="3">
    <source>
        <dbReference type="Proteomes" id="UP000422108"/>
    </source>
</evidence>
<reference evidence="2 3" key="1">
    <citation type="submission" date="2019-11" db="EMBL/GenBank/DDBJ databases">
        <title>Comparative genomics of hydrocarbon-degrading Desulfosarcina strains.</title>
        <authorList>
            <person name="Watanabe M."/>
            <person name="Kojima H."/>
            <person name="Fukui M."/>
        </authorList>
    </citation>
    <scope>NUCLEOTIDE SEQUENCE [LARGE SCALE GENOMIC DNA]</scope>
    <source>
        <strain evidence="3">oXyS1</strain>
    </source>
</reference>